<keyword evidence="3" id="KW-1185">Reference proteome</keyword>
<evidence type="ECO:0000313" key="3">
    <source>
        <dbReference type="Proteomes" id="UP000708208"/>
    </source>
</evidence>
<sequence length="135" mass="15118">SEECDQISMRLGYKKITCICGKSSSGFMTSDSSGTFICSTTCLLMYETGLHVKFESKEQKKLIDFLILRNPGKELILEIPKNRHDQNIQIRRVYIQQNLPEAAHSVLQSGTAHSSVDTGRRAVPANFEEAVQPAR</sequence>
<organism evidence="2 3">
    <name type="scientific">Allacma fusca</name>
    <dbReference type="NCBI Taxonomy" id="39272"/>
    <lineage>
        <taxon>Eukaryota</taxon>
        <taxon>Metazoa</taxon>
        <taxon>Ecdysozoa</taxon>
        <taxon>Arthropoda</taxon>
        <taxon>Hexapoda</taxon>
        <taxon>Collembola</taxon>
        <taxon>Symphypleona</taxon>
        <taxon>Sminthuridae</taxon>
        <taxon>Allacma</taxon>
    </lineage>
</organism>
<feature type="region of interest" description="Disordered" evidence="1">
    <location>
        <begin position="110"/>
        <end position="135"/>
    </location>
</feature>
<protein>
    <submittedName>
        <fullName evidence="2">Uncharacterized protein</fullName>
    </submittedName>
</protein>
<evidence type="ECO:0000313" key="2">
    <source>
        <dbReference type="EMBL" id="CAG7830608.1"/>
    </source>
</evidence>
<dbReference type="Proteomes" id="UP000708208">
    <property type="component" value="Unassembled WGS sequence"/>
</dbReference>
<dbReference type="EMBL" id="CAJVCH010556739">
    <property type="protein sequence ID" value="CAG7830608.1"/>
    <property type="molecule type" value="Genomic_DNA"/>
</dbReference>
<feature type="non-terminal residue" evidence="2">
    <location>
        <position position="135"/>
    </location>
</feature>
<accession>A0A8J2PHP8</accession>
<reference evidence="2" key="1">
    <citation type="submission" date="2021-06" db="EMBL/GenBank/DDBJ databases">
        <authorList>
            <person name="Hodson N. C."/>
            <person name="Mongue J. A."/>
            <person name="Jaron S. K."/>
        </authorList>
    </citation>
    <scope>NUCLEOTIDE SEQUENCE</scope>
</reference>
<gene>
    <name evidence="2" type="ORF">AFUS01_LOCUS40401</name>
</gene>
<name>A0A8J2PHP8_9HEXA</name>
<feature type="non-terminal residue" evidence="2">
    <location>
        <position position="1"/>
    </location>
</feature>
<evidence type="ECO:0000256" key="1">
    <source>
        <dbReference type="SAM" id="MobiDB-lite"/>
    </source>
</evidence>
<dbReference type="AlphaFoldDB" id="A0A8J2PHP8"/>
<proteinExistence type="predicted"/>
<comment type="caution">
    <text evidence="2">The sequence shown here is derived from an EMBL/GenBank/DDBJ whole genome shotgun (WGS) entry which is preliminary data.</text>
</comment>